<dbReference type="EC" id="2.4.1.182" evidence="2 10"/>
<evidence type="ECO:0000256" key="6">
    <source>
        <dbReference type="ARBA" id="ARBA00022676"/>
    </source>
</evidence>
<evidence type="ECO:0000256" key="7">
    <source>
        <dbReference type="ARBA" id="ARBA00022679"/>
    </source>
</evidence>
<comment type="function">
    <text evidence="1">Condensation of UDP-2,3-diacylglucosamine and 2,3-diacylglucosamine-1-phosphate to form lipid A disaccharide, a precursor of lipid A, a phosphorylated glycolipid that anchors the lipopolysaccharide to the outer membrane of the cell.</text>
</comment>
<dbReference type="GO" id="GO:0009245">
    <property type="term" value="P:lipid A biosynthetic process"/>
    <property type="evidence" value="ECO:0007669"/>
    <property type="project" value="UniProtKB-UniRule"/>
</dbReference>
<gene>
    <name evidence="11" type="primary">lpxB</name>
    <name evidence="11" type="ORF">IPO85_19840</name>
</gene>
<reference evidence="11 12" key="1">
    <citation type="submission" date="2020-10" db="EMBL/GenBank/DDBJ databases">
        <title>Connecting structure to function with the recovery of over 1000 high-quality activated sludge metagenome-assembled genomes encoding full-length rRNA genes using long-read sequencing.</title>
        <authorList>
            <person name="Singleton C.M."/>
            <person name="Petriglieri F."/>
            <person name="Kristensen J.M."/>
            <person name="Kirkegaard R.H."/>
            <person name="Michaelsen T.Y."/>
            <person name="Andersen M.H."/>
            <person name="Karst S.M."/>
            <person name="Dueholm M.S."/>
            <person name="Nielsen P.H."/>
            <person name="Albertsen M."/>
        </authorList>
    </citation>
    <scope>NUCLEOTIDE SEQUENCE [LARGE SCALE GENOMIC DNA]</scope>
    <source>
        <strain evidence="11">Ribe_18-Q3-R11-54_BAT3C.373</strain>
    </source>
</reference>
<name>A0A9D7SDD0_9BACT</name>
<evidence type="ECO:0000256" key="2">
    <source>
        <dbReference type="ARBA" id="ARBA00012687"/>
    </source>
</evidence>
<dbReference type="InterPro" id="IPR003835">
    <property type="entry name" value="Glyco_trans_19"/>
</dbReference>
<keyword evidence="8" id="KW-0443">Lipid metabolism</keyword>
<evidence type="ECO:0000256" key="3">
    <source>
        <dbReference type="ARBA" id="ARBA00020902"/>
    </source>
</evidence>
<evidence type="ECO:0000313" key="11">
    <source>
        <dbReference type="EMBL" id="MBK9719723.1"/>
    </source>
</evidence>
<dbReference type="Pfam" id="PF02684">
    <property type="entry name" value="LpxB"/>
    <property type="match status" value="1"/>
</dbReference>
<dbReference type="Proteomes" id="UP000808349">
    <property type="component" value="Unassembled WGS sequence"/>
</dbReference>
<evidence type="ECO:0000256" key="5">
    <source>
        <dbReference type="ARBA" id="ARBA00022556"/>
    </source>
</evidence>
<dbReference type="SUPFAM" id="SSF53756">
    <property type="entry name" value="UDP-Glycosyltransferase/glycogen phosphorylase"/>
    <property type="match status" value="1"/>
</dbReference>
<dbReference type="PANTHER" id="PTHR30372">
    <property type="entry name" value="LIPID-A-DISACCHARIDE SYNTHASE"/>
    <property type="match status" value="1"/>
</dbReference>
<evidence type="ECO:0000256" key="1">
    <source>
        <dbReference type="ARBA" id="ARBA00002056"/>
    </source>
</evidence>
<dbReference type="NCBIfam" id="TIGR00215">
    <property type="entry name" value="lpxB"/>
    <property type="match status" value="1"/>
</dbReference>
<evidence type="ECO:0000313" key="12">
    <source>
        <dbReference type="Proteomes" id="UP000808349"/>
    </source>
</evidence>
<evidence type="ECO:0000256" key="10">
    <source>
        <dbReference type="NCBIfam" id="TIGR00215"/>
    </source>
</evidence>
<dbReference type="GO" id="GO:0016020">
    <property type="term" value="C:membrane"/>
    <property type="evidence" value="ECO:0007669"/>
    <property type="project" value="GOC"/>
</dbReference>
<accession>A0A9D7SDD0</accession>
<organism evidence="11 12">
    <name type="scientific">Candidatus Defluviibacterium haderslevense</name>
    <dbReference type="NCBI Taxonomy" id="2981993"/>
    <lineage>
        <taxon>Bacteria</taxon>
        <taxon>Pseudomonadati</taxon>
        <taxon>Bacteroidota</taxon>
        <taxon>Saprospiria</taxon>
        <taxon>Saprospirales</taxon>
        <taxon>Saprospiraceae</taxon>
        <taxon>Candidatus Defluviibacterium</taxon>
    </lineage>
</organism>
<sequence>MSKKIYVIAGEASGDLYGSQLVSAANKINPNIIWQGWGGEKLKTEKVNIDVRYEDANFMGFIEVAKNILKILSLFRLTKKNIIAFKPDAILLIDYPGFNLRMAKWAKNRNIPVYFFIAPQVWAWKESRVETIRNCITKLFIILPFEKKYFEDHHVKAFYFGHPLMNIIQNRIQDTNFKSSQNFTNKPILALLPGSRLQEIEIMLPVFLEAAKQKSNYQIAIAGLIQHKHVYEKWCHKLSVDCHIIFNNTYSLLQIADLALVTSGTATLETGLFGVPQIVCYKGNALSYQIAKRLIKVKYISLVNLIMDKQIVPELIQDDMNSTRILEEILKLEQANYKSDMQTNYKFLHQKLYFPDTFERIAQELLKDI</sequence>
<keyword evidence="5" id="KW-0441">Lipid A biosynthesis</keyword>
<protein>
    <recommendedName>
        <fullName evidence="3 10">Lipid-A-disaccharide synthase</fullName>
        <ecNumber evidence="2 10">2.4.1.182</ecNumber>
    </recommendedName>
</protein>
<evidence type="ECO:0000256" key="4">
    <source>
        <dbReference type="ARBA" id="ARBA00022516"/>
    </source>
</evidence>
<proteinExistence type="predicted"/>
<dbReference type="AlphaFoldDB" id="A0A9D7SDD0"/>
<evidence type="ECO:0000256" key="8">
    <source>
        <dbReference type="ARBA" id="ARBA00023098"/>
    </source>
</evidence>
<evidence type="ECO:0000256" key="9">
    <source>
        <dbReference type="ARBA" id="ARBA00048975"/>
    </source>
</evidence>
<dbReference type="GO" id="GO:0008915">
    <property type="term" value="F:lipid-A-disaccharide synthase activity"/>
    <property type="evidence" value="ECO:0007669"/>
    <property type="project" value="UniProtKB-UniRule"/>
</dbReference>
<comment type="catalytic activity">
    <reaction evidence="9">
        <text>a lipid X + a UDP-2-N,3-O-bis[(3R)-3-hydroxyacyl]-alpha-D-glucosamine = a lipid A disaccharide + UDP + H(+)</text>
        <dbReference type="Rhea" id="RHEA:67828"/>
        <dbReference type="ChEBI" id="CHEBI:15378"/>
        <dbReference type="ChEBI" id="CHEBI:58223"/>
        <dbReference type="ChEBI" id="CHEBI:137748"/>
        <dbReference type="ChEBI" id="CHEBI:176338"/>
        <dbReference type="ChEBI" id="CHEBI:176343"/>
        <dbReference type="EC" id="2.4.1.182"/>
    </reaction>
</comment>
<keyword evidence="6 11" id="KW-0328">Glycosyltransferase</keyword>
<dbReference type="GO" id="GO:0005543">
    <property type="term" value="F:phospholipid binding"/>
    <property type="evidence" value="ECO:0007669"/>
    <property type="project" value="TreeGrafter"/>
</dbReference>
<keyword evidence="7 11" id="KW-0808">Transferase</keyword>
<keyword evidence="4" id="KW-0444">Lipid biosynthesis</keyword>
<dbReference type="PANTHER" id="PTHR30372:SF4">
    <property type="entry name" value="LIPID-A-DISACCHARIDE SYNTHASE, MITOCHONDRIAL-RELATED"/>
    <property type="match status" value="1"/>
</dbReference>
<dbReference type="EMBL" id="JADKFW010000021">
    <property type="protein sequence ID" value="MBK9719723.1"/>
    <property type="molecule type" value="Genomic_DNA"/>
</dbReference>
<comment type="caution">
    <text evidence="11">The sequence shown here is derived from an EMBL/GenBank/DDBJ whole genome shotgun (WGS) entry which is preliminary data.</text>
</comment>